<evidence type="ECO:0000313" key="2">
    <source>
        <dbReference type="EMBL" id="KAG5997604.1"/>
    </source>
</evidence>
<accession>A0A9P7SV62</accession>
<feature type="compositionally biased region" description="Polar residues" evidence="1">
    <location>
        <begin position="164"/>
        <end position="173"/>
    </location>
</feature>
<dbReference type="Pfam" id="PF21858">
    <property type="entry name" value="DUF6914"/>
    <property type="match status" value="1"/>
</dbReference>
<evidence type="ECO:0000256" key="1">
    <source>
        <dbReference type="SAM" id="MobiDB-lite"/>
    </source>
</evidence>
<feature type="region of interest" description="Disordered" evidence="1">
    <location>
        <begin position="151"/>
        <end position="173"/>
    </location>
</feature>
<comment type="caution">
    <text evidence="2">The sequence shown here is derived from an EMBL/GenBank/DDBJ whole genome shotgun (WGS) entry which is preliminary data.</text>
</comment>
<reference evidence="2" key="1">
    <citation type="journal article" date="2020" name="bioRxiv">
        <title>Whole genome comparisons of ergot fungi reveals the divergence and evolution of species within the genus Claviceps are the result of varying mechanisms driving genome evolution and host range expansion.</title>
        <authorList>
            <person name="Wyka S.A."/>
            <person name="Mondo S.J."/>
            <person name="Liu M."/>
            <person name="Dettman J."/>
            <person name="Nalam V."/>
            <person name="Broders K.D."/>
        </authorList>
    </citation>
    <scope>NUCLEOTIDE SEQUENCE</scope>
    <source>
        <strain evidence="2">CCC 602</strain>
    </source>
</reference>
<sequence length="173" mass="19622">MPYNKKRLYIALYPSGVANNDARKFHWAFLIGPKAESGNKASGLRCHVKNPGLTWVYDENKVEDVKCTVNLLARVLVAKIEDEKRLLNILRETPVIQGDTSFTCRTWLVDALVRIDKADPKVVGTSELDWDKIEKLAREYVGTKIDAGRYQGQGQAMRPKPTWDMTSNKEIIS</sequence>
<keyword evidence="3" id="KW-1185">Reference proteome</keyword>
<dbReference type="AlphaFoldDB" id="A0A9P7SV62"/>
<dbReference type="InterPro" id="IPR054208">
    <property type="entry name" value="DUF6914"/>
</dbReference>
<organism evidence="2 3">
    <name type="scientific">Claviceps pusilla</name>
    <dbReference type="NCBI Taxonomy" id="123648"/>
    <lineage>
        <taxon>Eukaryota</taxon>
        <taxon>Fungi</taxon>
        <taxon>Dikarya</taxon>
        <taxon>Ascomycota</taxon>
        <taxon>Pezizomycotina</taxon>
        <taxon>Sordariomycetes</taxon>
        <taxon>Hypocreomycetidae</taxon>
        <taxon>Hypocreales</taxon>
        <taxon>Clavicipitaceae</taxon>
        <taxon>Claviceps</taxon>
    </lineage>
</organism>
<gene>
    <name evidence="2" type="ORF">E4U43_002601</name>
</gene>
<dbReference type="EMBL" id="SRPW01001934">
    <property type="protein sequence ID" value="KAG5997604.1"/>
    <property type="molecule type" value="Genomic_DNA"/>
</dbReference>
<dbReference type="OrthoDB" id="2679825at2759"/>
<dbReference type="Proteomes" id="UP000748025">
    <property type="component" value="Unassembled WGS sequence"/>
</dbReference>
<name>A0A9P7SV62_9HYPO</name>
<evidence type="ECO:0000313" key="3">
    <source>
        <dbReference type="Proteomes" id="UP000748025"/>
    </source>
</evidence>
<proteinExistence type="predicted"/>
<protein>
    <submittedName>
        <fullName evidence="2">Uncharacterized protein</fullName>
    </submittedName>
</protein>